<proteinExistence type="predicted"/>
<evidence type="ECO:0000313" key="4">
    <source>
        <dbReference type="Proteomes" id="UP000249522"/>
    </source>
</evidence>
<protein>
    <submittedName>
        <fullName evidence="3">Uncharacterized protein</fullName>
    </submittedName>
</protein>
<evidence type="ECO:0000256" key="1">
    <source>
        <dbReference type="SAM" id="Coils"/>
    </source>
</evidence>
<reference evidence="3 4" key="1">
    <citation type="submission" date="2018-06" db="EMBL/GenBank/DDBJ databases">
        <title>Paenibacillus imtechensis sp. nov.</title>
        <authorList>
            <person name="Pinnaka A.K."/>
            <person name="Singh H."/>
            <person name="Kaur M."/>
        </authorList>
    </citation>
    <scope>NUCLEOTIDE SEQUENCE [LARGE SCALE GENOMIC DNA]</scope>
    <source>
        <strain evidence="3 4">SMB1</strain>
    </source>
</reference>
<sequence>MTIISIVAAILIAIYLHPYGLILIMCVTFGLVLSNRRRTMRIESDLQKIKEKLGIEEKDEFNMPNEEIEEELEAEYLSEEERIKLNELNKQIENELEEYDRAQEGENNKGK</sequence>
<dbReference type="RefSeq" id="WP_111145130.1">
    <property type="nucleotide sequence ID" value="NZ_QKRB01000028.1"/>
</dbReference>
<feature type="coiled-coil region" evidence="1">
    <location>
        <begin position="69"/>
        <end position="109"/>
    </location>
</feature>
<name>A0A2W1LQP4_9BACL</name>
<dbReference type="OrthoDB" id="2666856at2"/>
<keyword evidence="4" id="KW-1185">Reference proteome</keyword>
<feature type="transmembrane region" description="Helical" evidence="2">
    <location>
        <begin position="6"/>
        <end position="33"/>
    </location>
</feature>
<dbReference type="Proteomes" id="UP000249522">
    <property type="component" value="Unassembled WGS sequence"/>
</dbReference>
<gene>
    <name evidence="3" type="ORF">DNH61_02640</name>
</gene>
<comment type="caution">
    <text evidence="3">The sequence shown here is derived from an EMBL/GenBank/DDBJ whole genome shotgun (WGS) entry which is preliminary data.</text>
</comment>
<dbReference type="AlphaFoldDB" id="A0A2W1LQP4"/>
<keyword evidence="2" id="KW-1133">Transmembrane helix</keyword>
<evidence type="ECO:0000313" key="3">
    <source>
        <dbReference type="EMBL" id="PZD97272.1"/>
    </source>
</evidence>
<keyword evidence="2" id="KW-0472">Membrane</keyword>
<accession>A0A2W1LQP4</accession>
<keyword evidence="1" id="KW-0175">Coiled coil</keyword>
<organism evidence="3 4">
    <name type="scientific">Paenibacillus sambharensis</name>
    <dbReference type="NCBI Taxonomy" id="1803190"/>
    <lineage>
        <taxon>Bacteria</taxon>
        <taxon>Bacillati</taxon>
        <taxon>Bacillota</taxon>
        <taxon>Bacilli</taxon>
        <taxon>Bacillales</taxon>
        <taxon>Paenibacillaceae</taxon>
        <taxon>Paenibacillus</taxon>
    </lineage>
</organism>
<dbReference type="EMBL" id="QKRB01000028">
    <property type="protein sequence ID" value="PZD97272.1"/>
    <property type="molecule type" value="Genomic_DNA"/>
</dbReference>
<keyword evidence="2" id="KW-0812">Transmembrane</keyword>
<evidence type="ECO:0000256" key="2">
    <source>
        <dbReference type="SAM" id="Phobius"/>
    </source>
</evidence>